<sequence length="343" mass="36866">MAGTVIITGGNGSLGLGFVEAILASHAEYTLIATVRNTSCEEDANTAKLAKLASKHPNARVMIERLDLSSLASVRSFADSISTKISQGEIPTISALVCNAFTWSLDGGQKMTSDGYEATFQVSHLSHMLLVLKLLGSMDAPSGRIVMLGSDAHDPDKENPMSKLRAGFPVNDMEQLVHPLPDEPGQVHDRGFQRYANAKLANAVFMQDLNARLLADPSLAGITVTCMDPGGLVDSRAHAEQRALARRVINIANAMMPLLRHLTSVMRTTTSAGRDLVALSVGVQFKGKRGHFLGRQEGTPAKVICDLTVQKKLWAACWEWVALVQGETVLEKATPVQVNEGDV</sequence>
<evidence type="ECO:0000313" key="3">
    <source>
        <dbReference type="EMBL" id="KAK4097277.1"/>
    </source>
</evidence>
<reference evidence="3" key="1">
    <citation type="journal article" date="2023" name="Mol. Phylogenet. Evol.">
        <title>Genome-scale phylogeny and comparative genomics of the fungal order Sordariales.</title>
        <authorList>
            <person name="Hensen N."/>
            <person name="Bonometti L."/>
            <person name="Westerberg I."/>
            <person name="Brannstrom I.O."/>
            <person name="Guillou S."/>
            <person name="Cros-Aarteil S."/>
            <person name="Calhoun S."/>
            <person name="Haridas S."/>
            <person name="Kuo A."/>
            <person name="Mondo S."/>
            <person name="Pangilinan J."/>
            <person name="Riley R."/>
            <person name="LaButti K."/>
            <person name="Andreopoulos B."/>
            <person name="Lipzen A."/>
            <person name="Chen C."/>
            <person name="Yan M."/>
            <person name="Daum C."/>
            <person name="Ng V."/>
            <person name="Clum A."/>
            <person name="Steindorff A."/>
            <person name="Ohm R.A."/>
            <person name="Martin F."/>
            <person name="Silar P."/>
            <person name="Natvig D.O."/>
            <person name="Lalanne C."/>
            <person name="Gautier V."/>
            <person name="Ament-Velasquez S.L."/>
            <person name="Kruys A."/>
            <person name="Hutchinson M.I."/>
            <person name="Powell A.J."/>
            <person name="Barry K."/>
            <person name="Miller A.N."/>
            <person name="Grigoriev I.V."/>
            <person name="Debuchy R."/>
            <person name="Gladieux P."/>
            <person name="Hiltunen Thoren M."/>
            <person name="Johannesson H."/>
        </authorList>
    </citation>
    <scope>NUCLEOTIDE SEQUENCE</scope>
    <source>
        <strain evidence="3">CBS 757.83</strain>
    </source>
</reference>
<accession>A0AAN6PSR7</accession>
<dbReference type="InterPro" id="IPR051593">
    <property type="entry name" value="Ergosterol_Biosynth_ERG27"/>
</dbReference>
<protein>
    <recommendedName>
        <fullName evidence="2">3beta-hydroxysteroid 3-dehydrogenase</fullName>
        <ecNumber evidence="2">1.1.1.270</ecNumber>
    </recommendedName>
</protein>
<dbReference type="Pfam" id="PF00106">
    <property type="entry name" value="adh_short"/>
    <property type="match status" value="1"/>
</dbReference>
<dbReference type="PRINTS" id="PR00081">
    <property type="entry name" value="GDHRDH"/>
</dbReference>
<dbReference type="SUPFAM" id="SSF51735">
    <property type="entry name" value="NAD(P)-binding Rossmann-fold domains"/>
    <property type="match status" value="1"/>
</dbReference>
<dbReference type="EC" id="1.1.1.270" evidence="2"/>
<dbReference type="Gene3D" id="3.40.50.720">
    <property type="entry name" value="NAD(P)-binding Rossmann-like Domain"/>
    <property type="match status" value="1"/>
</dbReference>
<dbReference type="InterPro" id="IPR002347">
    <property type="entry name" value="SDR_fam"/>
</dbReference>
<reference evidence="3" key="2">
    <citation type="submission" date="2023-05" db="EMBL/GenBank/DDBJ databases">
        <authorList>
            <consortium name="Lawrence Berkeley National Laboratory"/>
            <person name="Steindorff A."/>
            <person name="Hensen N."/>
            <person name="Bonometti L."/>
            <person name="Westerberg I."/>
            <person name="Brannstrom I.O."/>
            <person name="Guillou S."/>
            <person name="Cros-Aarteil S."/>
            <person name="Calhoun S."/>
            <person name="Haridas S."/>
            <person name="Kuo A."/>
            <person name="Mondo S."/>
            <person name="Pangilinan J."/>
            <person name="Riley R."/>
            <person name="Labutti K."/>
            <person name="Andreopoulos B."/>
            <person name="Lipzen A."/>
            <person name="Chen C."/>
            <person name="Yanf M."/>
            <person name="Daum C."/>
            <person name="Ng V."/>
            <person name="Clum A."/>
            <person name="Ohm R."/>
            <person name="Martin F."/>
            <person name="Silar P."/>
            <person name="Natvig D."/>
            <person name="Lalanne C."/>
            <person name="Gautier V."/>
            <person name="Ament-Velasquez S.L."/>
            <person name="Kruys A."/>
            <person name="Hutchinson M.I."/>
            <person name="Powell A.J."/>
            <person name="Barry K."/>
            <person name="Miller A.N."/>
            <person name="Grigoriev I.V."/>
            <person name="Debuchy R."/>
            <person name="Gladieux P."/>
            <person name="Thoren M.H."/>
            <person name="Johannesson H."/>
        </authorList>
    </citation>
    <scope>NUCLEOTIDE SEQUENCE</scope>
    <source>
        <strain evidence="3">CBS 757.83</strain>
    </source>
</reference>
<evidence type="ECO:0000313" key="4">
    <source>
        <dbReference type="Proteomes" id="UP001305647"/>
    </source>
</evidence>
<organism evidence="3 4">
    <name type="scientific">Parathielavia hyrcaniae</name>
    <dbReference type="NCBI Taxonomy" id="113614"/>
    <lineage>
        <taxon>Eukaryota</taxon>
        <taxon>Fungi</taxon>
        <taxon>Dikarya</taxon>
        <taxon>Ascomycota</taxon>
        <taxon>Pezizomycotina</taxon>
        <taxon>Sordariomycetes</taxon>
        <taxon>Sordariomycetidae</taxon>
        <taxon>Sordariales</taxon>
        <taxon>Chaetomiaceae</taxon>
        <taxon>Parathielavia</taxon>
    </lineage>
</organism>
<name>A0AAN6PSR7_9PEZI</name>
<dbReference type="GO" id="GO:0005811">
    <property type="term" value="C:lipid droplet"/>
    <property type="evidence" value="ECO:0007669"/>
    <property type="project" value="TreeGrafter"/>
</dbReference>
<keyword evidence="4" id="KW-1185">Reference proteome</keyword>
<dbReference type="InterPro" id="IPR036291">
    <property type="entry name" value="NAD(P)-bd_dom_sf"/>
</dbReference>
<proteinExistence type="predicted"/>
<comment type="caution">
    <text evidence="3">The sequence shown here is derived from an EMBL/GenBank/DDBJ whole genome shotgun (WGS) entry which is preliminary data.</text>
</comment>
<dbReference type="AlphaFoldDB" id="A0AAN6PSR7"/>
<dbReference type="Proteomes" id="UP001305647">
    <property type="component" value="Unassembled WGS sequence"/>
</dbReference>
<dbReference type="EMBL" id="MU863679">
    <property type="protein sequence ID" value="KAK4097277.1"/>
    <property type="molecule type" value="Genomic_DNA"/>
</dbReference>
<dbReference type="GO" id="GO:0000253">
    <property type="term" value="F:3-beta-hydroxysteroid 3-dehydrogenase (NADP+) activity"/>
    <property type="evidence" value="ECO:0007669"/>
    <property type="project" value="UniProtKB-EC"/>
</dbReference>
<gene>
    <name evidence="3" type="ORF">N658DRAFT_527150</name>
</gene>
<dbReference type="PANTHER" id="PTHR43647">
    <property type="entry name" value="DEHYDROGENASE"/>
    <property type="match status" value="1"/>
</dbReference>
<comment type="pathway">
    <text evidence="1">Steroid biosynthesis; zymosterol biosynthesis; zymosterol from lanosterol: step 5/6.</text>
</comment>
<dbReference type="GO" id="GO:0005789">
    <property type="term" value="C:endoplasmic reticulum membrane"/>
    <property type="evidence" value="ECO:0007669"/>
    <property type="project" value="TreeGrafter"/>
</dbReference>
<dbReference type="PANTHER" id="PTHR43647:SF4">
    <property type="entry name" value="KETOREDUCTASE (KR) DOMAIN-CONTAINING PROTEIN"/>
    <property type="match status" value="1"/>
</dbReference>
<evidence type="ECO:0000256" key="2">
    <source>
        <dbReference type="ARBA" id="ARBA00023621"/>
    </source>
</evidence>
<dbReference type="GO" id="GO:0005741">
    <property type="term" value="C:mitochondrial outer membrane"/>
    <property type="evidence" value="ECO:0007669"/>
    <property type="project" value="TreeGrafter"/>
</dbReference>
<evidence type="ECO:0000256" key="1">
    <source>
        <dbReference type="ARBA" id="ARBA00023589"/>
    </source>
</evidence>